<keyword evidence="1" id="KW-0732">Signal</keyword>
<name>A0A1L9BDD5_9BACT</name>
<accession>A0A1L9BDD5</accession>
<keyword evidence="3" id="KW-1185">Reference proteome</keyword>
<reference evidence="2 3" key="2">
    <citation type="submission" date="2016-12" db="EMBL/GenBank/DDBJ databases">
        <title>Draft Genome Sequence of Cystobacter ferrugineus Strain Cbfe23.</title>
        <authorList>
            <person name="Akbar S."/>
            <person name="Dowd S.E."/>
            <person name="Stevens D.C."/>
        </authorList>
    </citation>
    <scope>NUCLEOTIDE SEQUENCE [LARGE SCALE GENOMIC DNA]</scope>
    <source>
        <strain evidence="2 3">Cbfe23</strain>
    </source>
</reference>
<evidence type="ECO:0000313" key="2">
    <source>
        <dbReference type="EMBL" id="OJH40272.1"/>
    </source>
</evidence>
<organism evidence="2 3">
    <name type="scientific">Cystobacter ferrugineus</name>
    <dbReference type="NCBI Taxonomy" id="83449"/>
    <lineage>
        <taxon>Bacteria</taxon>
        <taxon>Pseudomonadati</taxon>
        <taxon>Myxococcota</taxon>
        <taxon>Myxococcia</taxon>
        <taxon>Myxococcales</taxon>
        <taxon>Cystobacterineae</taxon>
        <taxon>Archangiaceae</taxon>
        <taxon>Cystobacter</taxon>
    </lineage>
</organism>
<dbReference type="STRING" id="83449.BON30_14610"/>
<dbReference type="Proteomes" id="UP000182229">
    <property type="component" value="Unassembled WGS sequence"/>
</dbReference>
<evidence type="ECO:0000313" key="3">
    <source>
        <dbReference type="Proteomes" id="UP000182229"/>
    </source>
</evidence>
<dbReference type="PROSITE" id="PS51257">
    <property type="entry name" value="PROKAR_LIPOPROTEIN"/>
    <property type="match status" value="1"/>
</dbReference>
<comment type="caution">
    <text evidence="2">The sequence shown here is derived from an EMBL/GenBank/DDBJ whole genome shotgun (WGS) entry which is preliminary data.</text>
</comment>
<dbReference type="AlphaFoldDB" id="A0A1L9BDD5"/>
<feature type="chain" id="PRO_5013245185" description="Lipoprotein" evidence="1">
    <location>
        <begin position="30"/>
        <end position="313"/>
    </location>
</feature>
<feature type="signal peptide" evidence="1">
    <location>
        <begin position="1"/>
        <end position="29"/>
    </location>
</feature>
<gene>
    <name evidence="2" type="ORF">BON30_14610</name>
</gene>
<reference evidence="3" key="1">
    <citation type="submission" date="2016-11" db="EMBL/GenBank/DDBJ databases">
        <authorList>
            <person name="Shukria A."/>
            <person name="Stevens D.C."/>
        </authorList>
    </citation>
    <scope>NUCLEOTIDE SEQUENCE [LARGE SCALE GENOMIC DNA]</scope>
    <source>
        <strain evidence="3">Cbfe23</strain>
    </source>
</reference>
<dbReference type="EMBL" id="MPIN01000003">
    <property type="protein sequence ID" value="OJH40272.1"/>
    <property type="molecule type" value="Genomic_DNA"/>
</dbReference>
<sequence>MTQMVARSLVGFALATLSFGCAVDPPAQATHQHTATLLSNGQLLVVGGVSNTDQASAELLNPYFLEDDCKDQGLTECTTDLIDHVNTLVRHINAITVPLESRTTADMTPCPAETGAGELIPNIFTYVGPLDKTCNRIVNDDCNAPLRGNYWVSIVDDRRSSDSTSFRVIWGGAPGNYTYYGACHADPNGYDNITAGIPKLLRPVSDENGDGIISGCVENHVYQISFYTFDASGLKAYIQKNNIKEVSGPFLVDPLISIPGAPSTSYTNHFESGHVAVKLKLKNPADQIIVAHVENNYNGTPYIKWKEAVSCTP</sequence>
<proteinExistence type="predicted"/>
<protein>
    <recommendedName>
        <fullName evidence="4">Lipoprotein</fullName>
    </recommendedName>
</protein>
<evidence type="ECO:0008006" key="4">
    <source>
        <dbReference type="Google" id="ProtNLM"/>
    </source>
</evidence>
<evidence type="ECO:0000256" key="1">
    <source>
        <dbReference type="SAM" id="SignalP"/>
    </source>
</evidence>